<comment type="caution">
    <text evidence="12">The sequence shown here is derived from an EMBL/GenBank/DDBJ whole genome shotgun (WGS) entry which is preliminary data.</text>
</comment>
<evidence type="ECO:0000256" key="2">
    <source>
        <dbReference type="ARBA" id="ARBA00008598"/>
    </source>
</evidence>
<dbReference type="Pfam" id="PF04313">
    <property type="entry name" value="HSDR_N"/>
    <property type="match status" value="1"/>
</dbReference>
<comment type="catalytic activity">
    <reaction evidence="1">
        <text>Endonucleolytic cleavage of DNA to give random double-stranded fragments with terminal 5'-phosphates, ATP is simultaneously hydrolyzed.</text>
        <dbReference type="EC" id="3.1.21.3"/>
    </reaction>
</comment>
<sequence length="326" mass="37428">MTFDAAEKHQSQVPALQLLVALGFKPLSQEEALRLRGGRLRNVVLDDILAEQLMRINRFTHRGREYAFDLEDAHEAMRRLKPTPDRLKGLRGTNQDIYDTLVLGTTITKSIDGDYKSYSFRYIDWERPENNVLHVTAEFSVERTASSQTKRCDIVAFVNGIPILVIENKRPTESLKKADSQLIGYQNEDNIPQLFHFAQLLIGMNRNEARYATVGTPRKFWQTWRDEEDTDEAIAPFSNRVLTVAEKDAIFSGDFADARAYFDAMAAEGERAVTAQDRTVYALCRPERLLDLIRRFTVFDGGVRKVARHQQFFGIRRAVETVKQHD</sequence>
<feature type="domain" description="Restriction endonuclease type I HsdR N-terminal" evidence="11">
    <location>
        <begin position="7"/>
        <end position="219"/>
    </location>
</feature>
<evidence type="ECO:0000256" key="1">
    <source>
        <dbReference type="ARBA" id="ARBA00000851"/>
    </source>
</evidence>
<protein>
    <recommendedName>
        <fullName evidence="3">type I site-specific deoxyribonuclease</fullName>
        <ecNumber evidence="3">3.1.21.3</ecNumber>
    </recommendedName>
</protein>
<organism evidence="12 13">
    <name type="scientific">Brucella intermedia</name>
    <dbReference type="NCBI Taxonomy" id="94625"/>
    <lineage>
        <taxon>Bacteria</taxon>
        <taxon>Pseudomonadati</taxon>
        <taxon>Pseudomonadota</taxon>
        <taxon>Alphaproteobacteria</taxon>
        <taxon>Hyphomicrobiales</taxon>
        <taxon>Brucellaceae</taxon>
        <taxon>Brucella/Ochrobactrum group</taxon>
        <taxon>Brucella</taxon>
    </lineage>
</organism>
<proteinExistence type="inferred from homology"/>
<evidence type="ECO:0000256" key="3">
    <source>
        <dbReference type="ARBA" id="ARBA00012654"/>
    </source>
</evidence>
<keyword evidence="8" id="KW-0378">Hydrolase</keyword>
<evidence type="ECO:0000313" key="12">
    <source>
        <dbReference type="EMBL" id="HHV70529.1"/>
    </source>
</evidence>
<keyword evidence="5" id="KW-0547">Nucleotide-binding</keyword>
<dbReference type="GO" id="GO:0005524">
    <property type="term" value="F:ATP binding"/>
    <property type="evidence" value="ECO:0007669"/>
    <property type="project" value="UniProtKB-KW"/>
</dbReference>
<keyword evidence="9" id="KW-0067">ATP-binding</keyword>
<comment type="similarity">
    <text evidence="2">Belongs to the HsdR family.</text>
</comment>
<dbReference type="PANTHER" id="PTHR30195">
    <property type="entry name" value="TYPE I SITE-SPECIFIC DEOXYRIBONUCLEASE PROTEIN SUBUNIT M AND R"/>
    <property type="match status" value="1"/>
</dbReference>
<dbReference type="CDD" id="cd22332">
    <property type="entry name" value="HsdR_N"/>
    <property type="match status" value="1"/>
</dbReference>
<evidence type="ECO:0000256" key="7">
    <source>
        <dbReference type="ARBA" id="ARBA00022759"/>
    </source>
</evidence>
<dbReference type="GO" id="GO:0003677">
    <property type="term" value="F:DNA binding"/>
    <property type="evidence" value="ECO:0007669"/>
    <property type="project" value="UniProtKB-KW"/>
</dbReference>
<dbReference type="InterPro" id="IPR051268">
    <property type="entry name" value="Type-I_R_enzyme_R_subunit"/>
</dbReference>
<evidence type="ECO:0000256" key="8">
    <source>
        <dbReference type="ARBA" id="ARBA00022801"/>
    </source>
</evidence>
<evidence type="ECO:0000256" key="10">
    <source>
        <dbReference type="ARBA" id="ARBA00023125"/>
    </source>
</evidence>
<evidence type="ECO:0000256" key="4">
    <source>
        <dbReference type="ARBA" id="ARBA00022722"/>
    </source>
</evidence>
<name>A0A7V6PGH1_9HYPH</name>
<dbReference type="EC" id="3.1.21.3" evidence="3"/>
<dbReference type="AlphaFoldDB" id="A0A7V6PGH1"/>
<evidence type="ECO:0000256" key="6">
    <source>
        <dbReference type="ARBA" id="ARBA00022747"/>
    </source>
</evidence>
<dbReference type="GO" id="GO:0009307">
    <property type="term" value="P:DNA restriction-modification system"/>
    <property type="evidence" value="ECO:0007669"/>
    <property type="project" value="UniProtKB-KW"/>
</dbReference>
<keyword evidence="10" id="KW-0238">DNA-binding</keyword>
<dbReference type="InterPro" id="IPR007409">
    <property type="entry name" value="Restrct_endonuc_type1_HsdR_N"/>
</dbReference>
<evidence type="ECO:0000313" key="13">
    <source>
        <dbReference type="Proteomes" id="UP000551563"/>
    </source>
</evidence>
<dbReference type="GO" id="GO:0009035">
    <property type="term" value="F:type I site-specific deoxyribonuclease activity"/>
    <property type="evidence" value="ECO:0007669"/>
    <property type="project" value="UniProtKB-EC"/>
</dbReference>
<reference evidence="12 13" key="1">
    <citation type="journal article" date="2020" name="Biotechnol. Biofuels">
        <title>New insights from the biogas microbiome by comprehensive genome-resolved metagenomics of nearly 1600 species originating from multiple anaerobic digesters.</title>
        <authorList>
            <person name="Campanaro S."/>
            <person name="Treu L."/>
            <person name="Rodriguez-R L.M."/>
            <person name="Kovalovszki A."/>
            <person name="Ziels R.M."/>
            <person name="Maus I."/>
            <person name="Zhu X."/>
            <person name="Kougias P.G."/>
            <person name="Basile A."/>
            <person name="Luo G."/>
            <person name="Schluter A."/>
            <person name="Konstantinidis K.T."/>
            <person name="Angelidaki I."/>
        </authorList>
    </citation>
    <scope>NUCLEOTIDE SEQUENCE [LARGE SCALE GENOMIC DNA]</scope>
    <source>
        <strain evidence="12">AS04akNAM_66</strain>
    </source>
</reference>
<dbReference type="PANTHER" id="PTHR30195:SF15">
    <property type="entry name" value="TYPE I RESTRICTION ENZYME HINDI ENDONUCLEASE SUBUNIT"/>
    <property type="match status" value="1"/>
</dbReference>
<dbReference type="Gene3D" id="3.90.1570.50">
    <property type="match status" value="1"/>
</dbReference>
<dbReference type="EMBL" id="DUMN01000667">
    <property type="protein sequence ID" value="HHV70529.1"/>
    <property type="molecule type" value="Genomic_DNA"/>
</dbReference>
<keyword evidence="4" id="KW-0540">Nuclease</keyword>
<evidence type="ECO:0000256" key="9">
    <source>
        <dbReference type="ARBA" id="ARBA00022840"/>
    </source>
</evidence>
<feature type="non-terminal residue" evidence="12">
    <location>
        <position position="326"/>
    </location>
</feature>
<evidence type="ECO:0000256" key="5">
    <source>
        <dbReference type="ARBA" id="ARBA00022741"/>
    </source>
</evidence>
<accession>A0A7V6PGH1</accession>
<evidence type="ECO:0000259" key="11">
    <source>
        <dbReference type="Pfam" id="PF04313"/>
    </source>
</evidence>
<gene>
    <name evidence="12" type="ORF">GXX48_23315</name>
</gene>
<dbReference type="Proteomes" id="UP000551563">
    <property type="component" value="Unassembled WGS sequence"/>
</dbReference>
<keyword evidence="7 12" id="KW-0255">Endonuclease</keyword>
<keyword evidence="6" id="KW-0680">Restriction system</keyword>